<evidence type="ECO:0000313" key="1">
    <source>
        <dbReference type="EMBL" id="EHO77643.1"/>
    </source>
</evidence>
<evidence type="ECO:0000313" key="2">
    <source>
        <dbReference type="Proteomes" id="UP000004565"/>
    </source>
</evidence>
<dbReference type="PATRIC" id="fig|999414.3.peg.1368"/>
<accession>H1HFX0</accession>
<dbReference type="HOGENOM" id="CLU_2553360_0_0_0"/>
<dbReference type="Proteomes" id="UP000004565">
    <property type="component" value="Unassembled WGS sequence"/>
</dbReference>
<protein>
    <submittedName>
        <fullName evidence="1">Uncharacterized protein</fullName>
    </submittedName>
</protein>
<name>H1HFX0_9FUSO</name>
<dbReference type="AlphaFoldDB" id="H1HFX0"/>
<sequence length="82" mass="9564">MSEEYGEIKVRKNIFPNDAKKIIEKGTIKILVTQNLVSPKTKEILTEGDITLYEGVEPNEVNKIREKLKEKTREKIEYERGE</sequence>
<dbReference type="EMBL" id="AGEH01000014">
    <property type="protein sequence ID" value="EHO77643.1"/>
    <property type="molecule type" value="Genomic_DNA"/>
</dbReference>
<comment type="caution">
    <text evidence="1">The sequence shown here is derived from an EMBL/GenBank/DDBJ whole genome shotgun (WGS) entry which is preliminary data.</text>
</comment>
<organism evidence="1 2">
    <name type="scientific">Fusobacterium animalis F0419</name>
    <dbReference type="NCBI Taxonomy" id="999414"/>
    <lineage>
        <taxon>Bacteria</taxon>
        <taxon>Fusobacteriati</taxon>
        <taxon>Fusobacteriota</taxon>
        <taxon>Fusobacteriia</taxon>
        <taxon>Fusobacteriales</taxon>
        <taxon>Fusobacteriaceae</taxon>
        <taxon>Fusobacterium</taxon>
    </lineage>
</organism>
<dbReference type="RefSeq" id="WP_005910116.1">
    <property type="nucleotide sequence ID" value="NZ_AKCE01000001.1"/>
</dbReference>
<reference evidence="1 2" key="1">
    <citation type="submission" date="2011-12" db="EMBL/GenBank/DDBJ databases">
        <title>The Genome Sequence of Fusobacterium nucleatum subsp. animalis OT 420.</title>
        <authorList>
            <consortium name="The Broad Institute Genome Sequencing Platform"/>
            <person name="Earl A."/>
            <person name="Ward D."/>
            <person name="Feldgarden M."/>
            <person name="Gevers D."/>
            <person name="Izard J."/>
            <person name="Blanton J.M."/>
            <person name="Mathney J."/>
            <person name="Tanner A.C."/>
            <person name="Dewhirst F.E."/>
            <person name="Young S.K."/>
            <person name="Zeng Q."/>
            <person name="Gargeya S."/>
            <person name="Fitzgerald M."/>
            <person name="Haas B."/>
            <person name="Abouelleil A."/>
            <person name="Alvarado L."/>
            <person name="Arachchi H.M."/>
            <person name="Berlin A."/>
            <person name="Chapman S.B."/>
            <person name="Gearin G."/>
            <person name="Goldberg J."/>
            <person name="Griggs A."/>
            <person name="Gujja S."/>
            <person name="Hansen M."/>
            <person name="Heiman D."/>
            <person name="Howarth C."/>
            <person name="Larimer J."/>
            <person name="Lui A."/>
            <person name="MacDonald P.J.P."/>
            <person name="McCowen C."/>
            <person name="Montmayeur A."/>
            <person name="Murphy C."/>
            <person name="Neiman D."/>
            <person name="Pearson M."/>
            <person name="Priest M."/>
            <person name="Roberts A."/>
            <person name="Saif S."/>
            <person name="Shea T."/>
            <person name="Sisk P."/>
            <person name="Stolte C."/>
            <person name="Sykes S."/>
            <person name="Wortman J."/>
            <person name="Nusbaum C."/>
            <person name="Birren B."/>
        </authorList>
    </citation>
    <scope>NUCLEOTIDE SEQUENCE [LARGE SCALE GENOMIC DNA]</scope>
    <source>
        <strain evidence="2">F0419</strain>
    </source>
</reference>
<gene>
    <name evidence="1" type="ORF">HMPREF9942_01371</name>
</gene>
<proteinExistence type="predicted"/>